<organism evidence="2 3">
    <name type="scientific">Yoonia algicola</name>
    <dbReference type="NCBI Taxonomy" id="3137368"/>
    <lineage>
        <taxon>Bacteria</taxon>
        <taxon>Pseudomonadati</taxon>
        <taxon>Pseudomonadota</taxon>
        <taxon>Alphaproteobacteria</taxon>
        <taxon>Rhodobacterales</taxon>
        <taxon>Paracoccaceae</taxon>
        <taxon>Yoonia</taxon>
    </lineage>
</organism>
<accession>A0AAN0M3C3</accession>
<feature type="signal peptide" evidence="1">
    <location>
        <begin position="1"/>
        <end position="20"/>
    </location>
</feature>
<evidence type="ECO:0000313" key="2">
    <source>
        <dbReference type="EMBL" id="WZU62303.1"/>
    </source>
</evidence>
<dbReference type="KEGG" id="yag:AABB28_10315"/>
<sequence length="52" mass="5702">MTMKLLQIAFLVVMGTLCFATYATSKTLQASHDGWVQELTVPAPDLFNQGRG</sequence>
<evidence type="ECO:0000256" key="1">
    <source>
        <dbReference type="SAM" id="SignalP"/>
    </source>
</evidence>
<protein>
    <submittedName>
        <fullName evidence="2">Uncharacterized protein</fullName>
    </submittedName>
</protein>
<keyword evidence="3" id="KW-1185">Reference proteome</keyword>
<dbReference type="EMBL" id="CP151762">
    <property type="protein sequence ID" value="WZU62303.1"/>
    <property type="molecule type" value="Genomic_DNA"/>
</dbReference>
<keyword evidence="1" id="KW-0732">Signal</keyword>
<proteinExistence type="predicted"/>
<feature type="chain" id="PRO_5043037228" evidence="1">
    <location>
        <begin position="21"/>
        <end position="52"/>
    </location>
</feature>
<dbReference type="RefSeq" id="WP_342068711.1">
    <property type="nucleotide sequence ID" value="NZ_CP151762.1"/>
</dbReference>
<evidence type="ECO:0000313" key="3">
    <source>
        <dbReference type="Proteomes" id="UP001451782"/>
    </source>
</evidence>
<gene>
    <name evidence="2" type="ORF">AABB28_10315</name>
</gene>
<name>A0AAN0M3C3_9RHOB</name>
<dbReference type="AlphaFoldDB" id="A0AAN0M3C3"/>
<dbReference type="Proteomes" id="UP001451782">
    <property type="component" value="Chromosome"/>
</dbReference>
<reference evidence="2 3" key="1">
    <citation type="submission" date="2024-04" db="EMBL/GenBank/DDBJ databases">
        <title>Phylogenomic analyses of a clade within the roseobacter group suggest taxonomic reassignments of species of the genera Aestuariivita, Citreicella, Loktanella, Nautella, Pelagibaca, Ruegeria, Thalassobius, Thiobacimonas and Tropicibacter, and the proposal o.</title>
        <authorList>
            <person name="Jeon C.O."/>
        </authorList>
    </citation>
    <scope>NUCLEOTIDE SEQUENCE [LARGE SCALE GENOMIC DNA]</scope>
    <source>
        <strain evidence="2 3">G8-12</strain>
    </source>
</reference>